<feature type="transmembrane region" description="Helical" evidence="1">
    <location>
        <begin position="37"/>
        <end position="56"/>
    </location>
</feature>
<organism evidence="2 3">
    <name type="scientific">Candidatus Viadribacter manganicus</name>
    <dbReference type="NCBI Taxonomy" id="1759059"/>
    <lineage>
        <taxon>Bacteria</taxon>
        <taxon>Pseudomonadati</taxon>
        <taxon>Pseudomonadota</taxon>
        <taxon>Alphaproteobacteria</taxon>
        <taxon>Hyphomonadales</taxon>
        <taxon>Hyphomonadaceae</taxon>
        <taxon>Candidatus Viadribacter</taxon>
    </lineage>
</organism>
<keyword evidence="1" id="KW-0472">Membrane</keyword>
<dbReference type="KEGG" id="cbot:ATE48_10005"/>
<reference evidence="2 3" key="1">
    <citation type="submission" date="2015-11" db="EMBL/GenBank/DDBJ databases">
        <title>Whole-Genome Sequence of Candidatus Oderbacter manganicum from the National Park Lower Oder Valley, Germany.</title>
        <authorList>
            <person name="Braun B."/>
            <person name="Liere K."/>
            <person name="Szewzyk U."/>
        </authorList>
    </citation>
    <scope>NUCLEOTIDE SEQUENCE [LARGE SCALE GENOMIC DNA]</scope>
    <source>
        <strain evidence="2 3">OTSz_A_272</strain>
    </source>
</reference>
<dbReference type="STRING" id="1759059.ATE48_10005"/>
<keyword evidence="1" id="KW-0812">Transmembrane</keyword>
<dbReference type="AlphaFoldDB" id="A0A1B1AN73"/>
<name>A0A1B1AN73_9PROT</name>
<proteinExistence type="predicted"/>
<dbReference type="EMBL" id="CP013244">
    <property type="protein sequence ID" value="ANP48019.1"/>
    <property type="molecule type" value="Genomic_DNA"/>
</dbReference>
<protein>
    <recommendedName>
        <fullName evidence="4">DUF2306 domain-containing protein</fullName>
    </recommendedName>
</protein>
<accession>A0A1B1AN73</accession>
<feature type="transmembrane region" description="Helical" evidence="1">
    <location>
        <begin position="6"/>
        <end position="25"/>
    </location>
</feature>
<evidence type="ECO:0000313" key="3">
    <source>
        <dbReference type="Proteomes" id="UP000092498"/>
    </source>
</evidence>
<gene>
    <name evidence="2" type="ORF">ATE48_10005</name>
</gene>
<feature type="transmembrane region" description="Helical" evidence="1">
    <location>
        <begin position="94"/>
        <end position="117"/>
    </location>
</feature>
<evidence type="ECO:0000256" key="1">
    <source>
        <dbReference type="SAM" id="Phobius"/>
    </source>
</evidence>
<keyword evidence="1" id="KW-1133">Transmembrane helix</keyword>
<evidence type="ECO:0000313" key="2">
    <source>
        <dbReference type="EMBL" id="ANP48019.1"/>
    </source>
</evidence>
<keyword evidence="3" id="KW-1185">Reference proteome</keyword>
<dbReference type="Pfam" id="PF10067">
    <property type="entry name" value="DUF2306"/>
    <property type="match status" value="1"/>
</dbReference>
<dbReference type="Proteomes" id="UP000092498">
    <property type="component" value="Chromosome"/>
</dbReference>
<sequence>MPAQFKLHIVAALAALAIGFVILALPKGRGPHKALGWTWVGAMSITAVSSLFITGLNGDAYSLIHLISGWAIVVLPMGVYAIRTRNIAAHRRHMMSLLVGALLIAGAFSFLPGRFMFEFFF</sequence>
<dbReference type="InterPro" id="IPR018750">
    <property type="entry name" value="DUF2306_membrane"/>
</dbReference>
<dbReference type="InParanoid" id="A0A1B1AN73"/>
<feature type="transmembrane region" description="Helical" evidence="1">
    <location>
        <begin position="62"/>
        <end position="82"/>
    </location>
</feature>
<evidence type="ECO:0008006" key="4">
    <source>
        <dbReference type="Google" id="ProtNLM"/>
    </source>
</evidence>